<accession>A0A938X1Y2</accession>
<evidence type="ECO:0000313" key="4">
    <source>
        <dbReference type="EMBL" id="MBM6826483.1"/>
    </source>
</evidence>
<feature type="domain" description="Calcineurin-like phosphoesterase" evidence="3">
    <location>
        <begin position="43"/>
        <end position="221"/>
    </location>
</feature>
<dbReference type="InterPro" id="IPR029052">
    <property type="entry name" value="Metallo-depent_PP-like"/>
</dbReference>
<reference evidence="4" key="1">
    <citation type="submission" date="2020-08" db="EMBL/GenBank/DDBJ databases">
        <authorList>
            <person name="Cejkova D."/>
            <person name="Kubasova T."/>
            <person name="Jahodarova E."/>
            <person name="Rychlik I."/>
        </authorList>
    </citation>
    <scope>NUCLEOTIDE SEQUENCE</scope>
    <source>
        <strain evidence="4">An420c</strain>
    </source>
</reference>
<proteinExistence type="predicted"/>
<dbReference type="InterPro" id="IPR004843">
    <property type="entry name" value="Calcineurin-like_PHP"/>
</dbReference>
<dbReference type="RefSeq" id="WP_204908527.1">
    <property type="nucleotide sequence ID" value="NZ_JACJLV010000011.1"/>
</dbReference>
<keyword evidence="2" id="KW-0378">Hydrolase</keyword>
<dbReference type="GO" id="GO:0016020">
    <property type="term" value="C:membrane"/>
    <property type="evidence" value="ECO:0007669"/>
    <property type="project" value="GOC"/>
</dbReference>
<dbReference type="SUPFAM" id="SSF56300">
    <property type="entry name" value="Metallo-dependent phosphatases"/>
    <property type="match status" value="1"/>
</dbReference>
<dbReference type="PANTHER" id="PTHR31302">
    <property type="entry name" value="TRANSMEMBRANE PROTEIN WITH METALLOPHOSPHOESTERASE DOMAIN-RELATED"/>
    <property type="match status" value="1"/>
</dbReference>
<comment type="caution">
    <text evidence="4">The sequence shown here is derived from an EMBL/GenBank/DDBJ whole genome shotgun (WGS) entry which is preliminary data.</text>
</comment>
<evidence type="ECO:0000256" key="2">
    <source>
        <dbReference type="ARBA" id="ARBA00022801"/>
    </source>
</evidence>
<dbReference type="Proteomes" id="UP000713880">
    <property type="component" value="Unassembled WGS sequence"/>
</dbReference>
<dbReference type="GO" id="GO:0008758">
    <property type="term" value="F:UDP-2,3-diacylglucosamine hydrolase activity"/>
    <property type="evidence" value="ECO:0007669"/>
    <property type="project" value="TreeGrafter"/>
</dbReference>
<reference evidence="4" key="2">
    <citation type="journal article" date="2021" name="Sci. Rep.">
        <title>The distribution of antibiotic resistance genes in chicken gut microbiota commensals.</title>
        <authorList>
            <person name="Juricova H."/>
            <person name="Matiasovicova J."/>
            <person name="Kubasova T."/>
            <person name="Cejkova D."/>
            <person name="Rychlik I."/>
        </authorList>
    </citation>
    <scope>NUCLEOTIDE SEQUENCE</scope>
    <source>
        <strain evidence="4">An420c</strain>
    </source>
</reference>
<protein>
    <submittedName>
        <fullName evidence="4">Metallophosphoesterase</fullName>
    </submittedName>
</protein>
<keyword evidence="1" id="KW-0479">Metal-binding</keyword>
<dbReference type="Pfam" id="PF00149">
    <property type="entry name" value="Metallophos"/>
    <property type="match status" value="1"/>
</dbReference>
<evidence type="ECO:0000259" key="3">
    <source>
        <dbReference type="Pfam" id="PF00149"/>
    </source>
</evidence>
<gene>
    <name evidence="4" type="ORF">H6A13_05085</name>
</gene>
<evidence type="ECO:0000256" key="1">
    <source>
        <dbReference type="ARBA" id="ARBA00022723"/>
    </source>
</evidence>
<dbReference type="EMBL" id="JACJLV010000011">
    <property type="protein sequence ID" value="MBM6826483.1"/>
    <property type="molecule type" value="Genomic_DNA"/>
</dbReference>
<dbReference type="Gene3D" id="3.60.21.10">
    <property type="match status" value="1"/>
</dbReference>
<dbReference type="GO" id="GO:0009245">
    <property type="term" value="P:lipid A biosynthetic process"/>
    <property type="evidence" value="ECO:0007669"/>
    <property type="project" value="TreeGrafter"/>
</dbReference>
<sequence length="294" mass="33241">MLMIVLGILCLIFFIENIRELRTFRVKTYRIVSHKLNGMQKKRIVFLSDLHNCSYGKKNGRLLAAVRRARPDLILIGGDMLVRKNGSSYAGILPFLCRLPRICPVYYANGNHEQKLKEETDRYDQSYAAYKKALEDAGIIFLENEAVIWRPDGVRIRISGLEIPLSAYEKFGKRGLSVRQIEDRIGRADPSYQILLAHHPAYVRQYEEWGANLILSGHLHGGLIELPGIGGVMSPDFRPFPAYCGGIYRDPTADVVVSRGLGVHSVPIRFLDPAEVVVLELEGADEPEFQEDME</sequence>
<dbReference type="InterPro" id="IPR051158">
    <property type="entry name" value="Metallophosphoesterase_sf"/>
</dbReference>
<evidence type="ECO:0000313" key="5">
    <source>
        <dbReference type="Proteomes" id="UP000713880"/>
    </source>
</evidence>
<keyword evidence="5" id="KW-1185">Reference proteome</keyword>
<dbReference type="GO" id="GO:0046872">
    <property type="term" value="F:metal ion binding"/>
    <property type="evidence" value="ECO:0007669"/>
    <property type="project" value="UniProtKB-KW"/>
</dbReference>
<name>A0A938X1Y2_9CLOT</name>
<dbReference type="PANTHER" id="PTHR31302:SF31">
    <property type="entry name" value="PHOSPHODIESTERASE YAEI"/>
    <property type="match status" value="1"/>
</dbReference>
<organism evidence="4 5">
    <name type="scientific">Mordavella massiliensis</name>
    <dbReference type="NCBI Taxonomy" id="1871024"/>
    <lineage>
        <taxon>Bacteria</taxon>
        <taxon>Bacillati</taxon>
        <taxon>Bacillota</taxon>
        <taxon>Clostridia</taxon>
        <taxon>Eubacteriales</taxon>
        <taxon>Clostridiaceae</taxon>
        <taxon>Mordavella</taxon>
    </lineage>
</organism>
<dbReference type="AlphaFoldDB" id="A0A938X1Y2"/>